<sequence>MILAIQPIARRPLVVRARNAGPQILEHGDLTAEHPGQHPGLRCC</sequence>
<accession>A0ABN0R0R8</accession>
<evidence type="ECO:0000313" key="1">
    <source>
        <dbReference type="EMBL" id="EUA90539.1"/>
    </source>
</evidence>
<dbReference type="Proteomes" id="UP000020681">
    <property type="component" value="Unassembled WGS sequence"/>
</dbReference>
<comment type="caution">
    <text evidence="1">The sequence shown here is derived from an EMBL/GenBank/DDBJ whole genome shotgun (WGS) entry which is preliminary data.</text>
</comment>
<organism evidence="1 2">
    <name type="scientific">Mycobacterium ulcerans str. Harvey</name>
    <dbReference type="NCBI Taxonomy" id="1299332"/>
    <lineage>
        <taxon>Bacteria</taxon>
        <taxon>Bacillati</taxon>
        <taxon>Actinomycetota</taxon>
        <taxon>Actinomycetes</taxon>
        <taxon>Mycobacteriales</taxon>
        <taxon>Mycobacteriaceae</taxon>
        <taxon>Mycobacterium</taxon>
        <taxon>Mycobacterium ulcerans group</taxon>
    </lineage>
</organism>
<name>A0ABN0R0R8_MYCUL</name>
<protein>
    <submittedName>
        <fullName evidence="1">Uncharacterized protein</fullName>
    </submittedName>
</protein>
<keyword evidence="2" id="KW-1185">Reference proteome</keyword>
<evidence type="ECO:0000313" key="2">
    <source>
        <dbReference type="Proteomes" id="UP000020681"/>
    </source>
</evidence>
<gene>
    <name evidence="1" type="ORF">I551_2978</name>
</gene>
<proteinExistence type="predicted"/>
<reference evidence="1 2" key="1">
    <citation type="submission" date="2014-01" db="EMBL/GenBank/DDBJ databases">
        <authorList>
            <person name="Dobos K."/>
            <person name="Lenaerts A."/>
            <person name="Ordway D."/>
            <person name="DeGroote M.A."/>
            <person name="Parker T."/>
            <person name="Sizemore C."/>
            <person name="Tallon L.J."/>
            <person name="Sadzewicz L.K."/>
            <person name="Sengamalay N."/>
            <person name="Fraser C.M."/>
            <person name="Hine E."/>
            <person name="Shefchek K.A."/>
            <person name="Das S.P."/>
            <person name="Tettelin H."/>
        </authorList>
    </citation>
    <scope>NUCLEOTIDE SEQUENCE [LARGE SCALE GENOMIC DNA]</scope>
    <source>
        <strain evidence="1 2">Harvey</strain>
    </source>
</reference>
<dbReference type="EMBL" id="JAOL01000103">
    <property type="protein sequence ID" value="EUA90539.1"/>
    <property type="molecule type" value="Genomic_DNA"/>
</dbReference>